<dbReference type="AlphaFoldDB" id="A0A1J5NXE2"/>
<dbReference type="OrthoDB" id="1723619at2"/>
<evidence type="ECO:0000256" key="1">
    <source>
        <dbReference type="SAM" id="MobiDB-lite"/>
    </source>
</evidence>
<feature type="compositionally biased region" description="Low complexity" evidence="1">
    <location>
        <begin position="200"/>
        <end position="223"/>
    </location>
</feature>
<evidence type="ECO:0000313" key="3">
    <source>
        <dbReference type="Proteomes" id="UP000182811"/>
    </source>
</evidence>
<proteinExistence type="predicted"/>
<feature type="region of interest" description="Disordered" evidence="1">
    <location>
        <begin position="108"/>
        <end position="164"/>
    </location>
</feature>
<sequence>MRSQRLESEVLQRVDELVQCAISLSLKDESAREEQLNRGIALVKEMGDLLLEVLEGREEHLQALLEQLIAQRLPDRRVLQSFGNFPRDIQQMITYGISSYLASRQEKKDQGSIAGEAGTELAPVDLTPAGKDTPARDEPVAEPVGEEIESRQEKPGGEADQEALPVAARERVDEGATGVSTPGAAATLQEAAPVIPQSPEPAGSEVSEASAPGGEAAPGSGRDIQAETRVVTAAAAEALYLALLQAYPGEEIVRDYETRGGKITFYLPGRQLGFELDTWHHDWRYDFYCRQEGISIRRVAGDELANPAYLARRLRREAIWRQSS</sequence>
<accession>A0A1J5NXE2</accession>
<dbReference type="Proteomes" id="UP000182811">
    <property type="component" value="Unassembled WGS sequence"/>
</dbReference>
<feature type="region of interest" description="Disordered" evidence="1">
    <location>
        <begin position="195"/>
        <end position="223"/>
    </location>
</feature>
<dbReference type="EMBL" id="MDDC01000005">
    <property type="protein sequence ID" value="OIQ60399.1"/>
    <property type="molecule type" value="Genomic_DNA"/>
</dbReference>
<gene>
    <name evidence="2" type="ORF">MOTE_08050</name>
</gene>
<organism evidence="2 3">
    <name type="scientific">Neomoorella thermoacetica</name>
    <name type="common">Clostridium thermoaceticum</name>
    <dbReference type="NCBI Taxonomy" id="1525"/>
    <lineage>
        <taxon>Bacteria</taxon>
        <taxon>Bacillati</taxon>
        <taxon>Bacillota</taxon>
        <taxon>Clostridia</taxon>
        <taxon>Neomoorellales</taxon>
        <taxon>Neomoorellaceae</taxon>
        <taxon>Neomoorella</taxon>
    </lineage>
</organism>
<name>A0A1J5NXE2_NEOTH</name>
<reference evidence="2 3" key="1">
    <citation type="submission" date="2016-08" db="EMBL/GenBank/DDBJ databases">
        <title>Genome-based comparison of Moorella thermoacetic strains.</title>
        <authorList>
            <person name="Poehlein A."/>
            <person name="Bengelsdorf F.R."/>
            <person name="Esser C."/>
            <person name="Duerre P."/>
            <person name="Daniel R."/>
        </authorList>
    </citation>
    <scope>NUCLEOTIDE SEQUENCE [LARGE SCALE GENOMIC DNA]</scope>
    <source>
        <strain evidence="2 3">DSM 21394</strain>
    </source>
</reference>
<protein>
    <submittedName>
        <fullName evidence="2">Uncharacterized protein</fullName>
    </submittedName>
</protein>
<evidence type="ECO:0000313" key="2">
    <source>
        <dbReference type="EMBL" id="OIQ60399.1"/>
    </source>
</evidence>
<feature type="compositionally biased region" description="Basic and acidic residues" evidence="1">
    <location>
        <begin position="148"/>
        <end position="157"/>
    </location>
</feature>
<comment type="caution">
    <text evidence="2">The sequence shown here is derived from an EMBL/GenBank/DDBJ whole genome shotgun (WGS) entry which is preliminary data.</text>
</comment>